<dbReference type="Proteomes" id="UP001175227">
    <property type="component" value="Unassembled WGS sequence"/>
</dbReference>
<proteinExistence type="predicted"/>
<organism evidence="2 3">
    <name type="scientific">Armillaria novae-zelandiae</name>
    <dbReference type="NCBI Taxonomy" id="153914"/>
    <lineage>
        <taxon>Eukaryota</taxon>
        <taxon>Fungi</taxon>
        <taxon>Dikarya</taxon>
        <taxon>Basidiomycota</taxon>
        <taxon>Agaricomycotina</taxon>
        <taxon>Agaricomycetes</taxon>
        <taxon>Agaricomycetidae</taxon>
        <taxon>Agaricales</taxon>
        <taxon>Marasmiineae</taxon>
        <taxon>Physalacriaceae</taxon>
        <taxon>Armillaria</taxon>
    </lineage>
</organism>
<gene>
    <name evidence="2" type="ORF">IW261DRAFT_1347521</name>
</gene>
<reference evidence="2" key="1">
    <citation type="submission" date="2023-06" db="EMBL/GenBank/DDBJ databases">
        <authorList>
            <consortium name="Lawrence Berkeley National Laboratory"/>
            <person name="Ahrendt S."/>
            <person name="Sahu N."/>
            <person name="Indic B."/>
            <person name="Wong-Bajracharya J."/>
            <person name="Merenyi Z."/>
            <person name="Ke H.-M."/>
            <person name="Monk M."/>
            <person name="Kocsube S."/>
            <person name="Drula E."/>
            <person name="Lipzen A."/>
            <person name="Balint B."/>
            <person name="Henrissat B."/>
            <person name="Andreopoulos B."/>
            <person name="Martin F.M."/>
            <person name="Harder C.B."/>
            <person name="Rigling D."/>
            <person name="Ford K.L."/>
            <person name="Foster G.D."/>
            <person name="Pangilinan J."/>
            <person name="Papanicolaou A."/>
            <person name="Barry K."/>
            <person name="LaButti K."/>
            <person name="Viragh M."/>
            <person name="Koriabine M."/>
            <person name="Yan M."/>
            <person name="Riley R."/>
            <person name="Champramary S."/>
            <person name="Plett K.L."/>
            <person name="Tsai I.J."/>
            <person name="Slot J."/>
            <person name="Sipos G."/>
            <person name="Plett J."/>
            <person name="Nagy L.G."/>
            <person name="Grigoriev I.V."/>
        </authorList>
    </citation>
    <scope>NUCLEOTIDE SEQUENCE</scope>
    <source>
        <strain evidence="2">ICMP 16352</strain>
    </source>
</reference>
<evidence type="ECO:0000259" key="1">
    <source>
        <dbReference type="Pfam" id="PF18803"/>
    </source>
</evidence>
<feature type="domain" description="CxC2-like cysteine cluster KDZ transposase-associated" evidence="1">
    <location>
        <begin position="72"/>
        <end position="179"/>
    </location>
</feature>
<evidence type="ECO:0000313" key="2">
    <source>
        <dbReference type="EMBL" id="KAK0464003.1"/>
    </source>
</evidence>
<dbReference type="EMBL" id="JAUEPR010000106">
    <property type="protein sequence ID" value="KAK0464003.1"/>
    <property type="molecule type" value="Genomic_DNA"/>
</dbReference>
<name>A0AA39NEH9_9AGAR</name>
<comment type="caution">
    <text evidence="2">The sequence shown here is derived from an EMBL/GenBank/DDBJ whole genome shotgun (WGS) entry which is preliminary data.</text>
</comment>
<dbReference type="Pfam" id="PF18803">
    <property type="entry name" value="CxC2"/>
    <property type="match status" value="1"/>
</dbReference>
<dbReference type="AlphaFoldDB" id="A0AA39NEH9"/>
<accession>A0AA39NEH9</accession>
<keyword evidence="3" id="KW-1185">Reference proteome</keyword>
<sequence>DYLAESMRQEGHGDAISQKHCPHCDQTEINLHHITCRDARLFCQGCMIALHVACPTHVIQHWNSSYFDKIPLWNLGMRYQVGHLIGEICPHPHPAFGNHFTIIDTNSIHDVTLNICSCMRERPLAAQLQCAWLFPATGIEPHTAVTTAALEQFQMLTFMGKISAYEYYYSLAQLTDNTNTKTPSVCSSHSWSFIQQLKRAGIGNDPGGWKSAKSASCAVECLACPWPGMNIPRIIDPKRYVPLFRRKLSIKRCPAQMHGCILCTWA</sequence>
<protein>
    <recommendedName>
        <fullName evidence="1">CxC2-like cysteine cluster KDZ transposase-associated domain-containing protein</fullName>
    </recommendedName>
</protein>
<evidence type="ECO:0000313" key="3">
    <source>
        <dbReference type="Proteomes" id="UP001175227"/>
    </source>
</evidence>
<dbReference type="InterPro" id="IPR041457">
    <property type="entry name" value="CxC2_KDZ-assoc"/>
</dbReference>
<feature type="non-terminal residue" evidence="2">
    <location>
        <position position="1"/>
    </location>
</feature>